<gene>
    <name evidence="1" type="ORF">ACFYKX_11355</name>
</gene>
<comment type="caution">
    <text evidence="1">The sequence shown here is derived from an EMBL/GenBank/DDBJ whole genome shotgun (WGS) entry which is preliminary data.</text>
</comment>
<keyword evidence="2" id="KW-1185">Reference proteome</keyword>
<evidence type="ECO:0000313" key="2">
    <source>
        <dbReference type="Proteomes" id="UP001601059"/>
    </source>
</evidence>
<evidence type="ECO:0000313" key="1">
    <source>
        <dbReference type="EMBL" id="MFE8701192.1"/>
    </source>
</evidence>
<dbReference type="RefSeq" id="WP_389361093.1">
    <property type="nucleotide sequence ID" value="NZ_JBIACK010000004.1"/>
</dbReference>
<name>A0ABW6KER2_9BACI</name>
<proteinExistence type="predicted"/>
<dbReference type="Proteomes" id="UP001601059">
    <property type="component" value="Unassembled WGS sequence"/>
</dbReference>
<sequence length="69" mass="8210">MKRSKRFSFPMQDFRTWRDLGDKANEEEEMKSCERCGTMLPLYQMNSFEVSMFEQKLLCESCASHEDSV</sequence>
<protein>
    <submittedName>
        <fullName evidence="1">Uncharacterized protein</fullName>
    </submittedName>
</protein>
<accession>A0ABW6KER2</accession>
<dbReference type="EMBL" id="JBIACK010000004">
    <property type="protein sequence ID" value="MFE8701192.1"/>
    <property type="molecule type" value="Genomic_DNA"/>
</dbReference>
<organism evidence="1 2">
    <name type="scientific">Cytobacillus spartinae</name>
    <dbReference type="NCBI Taxonomy" id="3299023"/>
    <lineage>
        <taxon>Bacteria</taxon>
        <taxon>Bacillati</taxon>
        <taxon>Bacillota</taxon>
        <taxon>Bacilli</taxon>
        <taxon>Bacillales</taxon>
        <taxon>Bacillaceae</taxon>
        <taxon>Cytobacillus</taxon>
    </lineage>
</organism>
<reference evidence="1 2" key="1">
    <citation type="submission" date="2024-08" db="EMBL/GenBank/DDBJ databases">
        <title>Two novel Cytobacillus novel species.</title>
        <authorList>
            <person name="Liu G."/>
        </authorList>
    </citation>
    <scope>NUCLEOTIDE SEQUENCE [LARGE SCALE GENOMIC DNA]</scope>
    <source>
        <strain evidence="1 2">FJAT-54145</strain>
    </source>
</reference>